<feature type="chain" id="PRO_5022119970" description="PEP-CTERM sorting domain-containing protein" evidence="2">
    <location>
        <begin position="22"/>
        <end position="98"/>
    </location>
</feature>
<sequence length="98" mass="9859">MVTRRVSWIAFGLVLTALALAGASSGAAPARSGSSKGSSTASVAPVDSSALHPLAAGHPTEPIDPSRNLPPPSDPVHLVAQPGAMAITSLGLRSRRTR</sequence>
<keyword evidence="2" id="KW-0732">Signal</keyword>
<evidence type="ECO:0008006" key="5">
    <source>
        <dbReference type="Google" id="ProtNLM"/>
    </source>
</evidence>
<reference evidence="3 4" key="1">
    <citation type="journal article" date="2019" name="Nat. Microbiol.">
        <title>Mediterranean grassland soil C-N compound turnover is dependent on rainfall and depth, and is mediated by genomically divergent microorganisms.</title>
        <authorList>
            <person name="Diamond S."/>
            <person name="Andeer P.F."/>
            <person name="Li Z."/>
            <person name="Crits-Christoph A."/>
            <person name="Burstein D."/>
            <person name="Anantharaman K."/>
            <person name="Lane K.R."/>
            <person name="Thomas B.C."/>
            <person name="Pan C."/>
            <person name="Northen T.R."/>
            <person name="Banfield J.F."/>
        </authorList>
    </citation>
    <scope>NUCLEOTIDE SEQUENCE [LARGE SCALE GENOMIC DNA]</scope>
    <source>
        <strain evidence="3">WS_10</strain>
    </source>
</reference>
<comment type="caution">
    <text evidence="3">The sequence shown here is derived from an EMBL/GenBank/DDBJ whole genome shotgun (WGS) entry which is preliminary data.</text>
</comment>
<feature type="region of interest" description="Disordered" evidence="1">
    <location>
        <begin position="25"/>
        <end position="80"/>
    </location>
</feature>
<protein>
    <recommendedName>
        <fullName evidence="5">PEP-CTERM sorting domain-containing protein</fullName>
    </recommendedName>
</protein>
<evidence type="ECO:0000313" key="4">
    <source>
        <dbReference type="Proteomes" id="UP000319836"/>
    </source>
</evidence>
<dbReference type="EMBL" id="VBPA01000238">
    <property type="protein sequence ID" value="TMQ70060.1"/>
    <property type="molecule type" value="Genomic_DNA"/>
</dbReference>
<dbReference type="Proteomes" id="UP000319836">
    <property type="component" value="Unassembled WGS sequence"/>
</dbReference>
<evidence type="ECO:0000256" key="1">
    <source>
        <dbReference type="SAM" id="MobiDB-lite"/>
    </source>
</evidence>
<dbReference type="AlphaFoldDB" id="A0A538U2D3"/>
<organism evidence="3 4">
    <name type="scientific">Eiseniibacteriota bacterium</name>
    <dbReference type="NCBI Taxonomy" id="2212470"/>
    <lineage>
        <taxon>Bacteria</taxon>
        <taxon>Candidatus Eiseniibacteriota</taxon>
    </lineage>
</organism>
<proteinExistence type="predicted"/>
<evidence type="ECO:0000256" key="2">
    <source>
        <dbReference type="SAM" id="SignalP"/>
    </source>
</evidence>
<evidence type="ECO:0000313" key="3">
    <source>
        <dbReference type="EMBL" id="TMQ70060.1"/>
    </source>
</evidence>
<feature type="compositionally biased region" description="Low complexity" evidence="1">
    <location>
        <begin position="25"/>
        <end position="44"/>
    </location>
</feature>
<accession>A0A538U2D3</accession>
<feature type="signal peptide" evidence="2">
    <location>
        <begin position="1"/>
        <end position="21"/>
    </location>
</feature>
<name>A0A538U2D3_UNCEI</name>
<gene>
    <name evidence="3" type="ORF">E6K80_09710</name>
</gene>